<reference evidence="5 6" key="1">
    <citation type="submission" date="2019-03" db="EMBL/GenBank/DDBJ databases">
        <title>Sequencing the genomes of 1000 actinobacteria strains.</title>
        <authorList>
            <person name="Klenk H.-P."/>
        </authorList>
    </citation>
    <scope>NUCLEOTIDE SEQUENCE [LARGE SCALE GENOMIC DNA]</scope>
    <source>
        <strain evidence="5 6">DSM 18936</strain>
    </source>
</reference>
<keyword evidence="6" id="KW-1185">Reference proteome</keyword>
<dbReference type="SUPFAM" id="SSF53187">
    <property type="entry name" value="Zn-dependent exopeptidases"/>
    <property type="match status" value="1"/>
</dbReference>
<dbReference type="InterPro" id="IPR002933">
    <property type="entry name" value="Peptidase_M20"/>
</dbReference>
<keyword evidence="2" id="KW-0479">Metal-binding</keyword>
<dbReference type="NCBIfam" id="NF005478">
    <property type="entry name" value="PRK07079.1"/>
    <property type="match status" value="1"/>
</dbReference>
<feature type="domain" description="Peptidase M20 dimerisation" evidence="4">
    <location>
        <begin position="201"/>
        <end position="351"/>
    </location>
</feature>
<dbReference type="EMBL" id="SOAU01000001">
    <property type="protein sequence ID" value="TDT14621.1"/>
    <property type="molecule type" value="Genomic_DNA"/>
</dbReference>
<keyword evidence="1" id="KW-0645">Protease</keyword>
<comment type="caution">
    <text evidence="5">The sequence shown here is derived from an EMBL/GenBank/DDBJ whole genome shotgun (WGS) entry which is preliminary data.</text>
</comment>
<proteinExistence type="predicted"/>
<name>A0A4R7HUK4_9ACTN</name>
<dbReference type="Proteomes" id="UP000294558">
    <property type="component" value="Unassembled WGS sequence"/>
</dbReference>
<sequence length="458" mass="49570">MTREAAVAAAYEQVDSGAFFETLARRIAVPTASSEATADVMHEYFDAQITPDLEALGYTVEVYANPAPDGFPFLIATRVEDESLPTVLTYGHADVVRGQADRWAEGRSPWELRDEGDRWYGRGTADNKAQHSINISALGIVLATRGRLGFNSTILLETGEEVGSPGLREFCEQHTAELQADVLIGSDGPRLHRDRPLVMGGTRGVINFDLTVDLRPGGHHSGNWGGLLRNPGAVLANAIASIIDRDGAIRVPEWRPDSLTDEVRAALADIEIEQGDDAPEIDPTWGEPGLTPNERVYGWNAFEVLAFETGNPKAPVNAIPPRASAHCQLRFVVGTDGDDIIPALRRHLEREGFPEVEVTQADVLMGATRLDPTDPWAQLAAASIEETVGTPADLLPNAGGSLPNDVFTDVLGLPTVWVPHSYPGCNQHAPNEHVLLPLMRDGLAIMTGIFWDTGHQVD</sequence>
<dbReference type="GO" id="GO:0006508">
    <property type="term" value="P:proteolysis"/>
    <property type="evidence" value="ECO:0007669"/>
    <property type="project" value="UniProtKB-KW"/>
</dbReference>
<dbReference type="InterPro" id="IPR011650">
    <property type="entry name" value="Peptidase_M20_dimer"/>
</dbReference>
<accession>A0A4R7HUK4</accession>
<evidence type="ECO:0000256" key="2">
    <source>
        <dbReference type="ARBA" id="ARBA00022723"/>
    </source>
</evidence>
<evidence type="ECO:0000256" key="3">
    <source>
        <dbReference type="ARBA" id="ARBA00022801"/>
    </source>
</evidence>
<gene>
    <name evidence="5" type="ORF">BDK89_0176</name>
</gene>
<evidence type="ECO:0000256" key="1">
    <source>
        <dbReference type="ARBA" id="ARBA00022670"/>
    </source>
</evidence>
<protein>
    <submittedName>
        <fullName evidence="5">Acetylornithine deacetylase/succinyl-diaminopimelate desuccinylase-like protein</fullName>
    </submittedName>
</protein>
<keyword evidence="3" id="KW-0378">Hydrolase</keyword>
<dbReference type="Pfam" id="PF01546">
    <property type="entry name" value="Peptidase_M20"/>
    <property type="match status" value="1"/>
</dbReference>
<dbReference type="PANTHER" id="PTHR43270:SF12">
    <property type="entry name" value="SUCCINYL-DIAMINOPIMELATE DESUCCINYLASE"/>
    <property type="match status" value="1"/>
</dbReference>
<dbReference type="OrthoDB" id="9761532at2"/>
<dbReference type="Pfam" id="PF07687">
    <property type="entry name" value="M20_dimer"/>
    <property type="match status" value="1"/>
</dbReference>
<dbReference type="Gene3D" id="3.40.630.10">
    <property type="entry name" value="Zn peptidases"/>
    <property type="match status" value="1"/>
</dbReference>
<evidence type="ECO:0000259" key="4">
    <source>
        <dbReference type="Pfam" id="PF07687"/>
    </source>
</evidence>
<dbReference type="Gene3D" id="3.30.70.360">
    <property type="match status" value="1"/>
</dbReference>
<dbReference type="AlphaFoldDB" id="A0A4R7HUK4"/>
<dbReference type="InterPro" id="IPR051458">
    <property type="entry name" value="Cyt/Met_Dipeptidase"/>
</dbReference>
<dbReference type="RefSeq" id="WP_133867151.1">
    <property type="nucleotide sequence ID" value="NZ_SOAU01000001.1"/>
</dbReference>
<evidence type="ECO:0000313" key="5">
    <source>
        <dbReference type="EMBL" id="TDT14621.1"/>
    </source>
</evidence>
<dbReference type="GO" id="GO:0046872">
    <property type="term" value="F:metal ion binding"/>
    <property type="evidence" value="ECO:0007669"/>
    <property type="project" value="UniProtKB-KW"/>
</dbReference>
<evidence type="ECO:0000313" key="6">
    <source>
        <dbReference type="Proteomes" id="UP000294558"/>
    </source>
</evidence>
<dbReference type="GO" id="GO:0008233">
    <property type="term" value="F:peptidase activity"/>
    <property type="evidence" value="ECO:0007669"/>
    <property type="project" value="UniProtKB-KW"/>
</dbReference>
<organism evidence="5 6">
    <name type="scientific">Ilumatobacter fluminis</name>
    <dbReference type="NCBI Taxonomy" id="467091"/>
    <lineage>
        <taxon>Bacteria</taxon>
        <taxon>Bacillati</taxon>
        <taxon>Actinomycetota</taxon>
        <taxon>Acidimicrobiia</taxon>
        <taxon>Acidimicrobiales</taxon>
        <taxon>Ilumatobacteraceae</taxon>
        <taxon>Ilumatobacter</taxon>
    </lineage>
</organism>
<dbReference type="PANTHER" id="PTHR43270">
    <property type="entry name" value="BETA-ALA-HIS DIPEPTIDASE"/>
    <property type="match status" value="1"/>
</dbReference>